<dbReference type="AlphaFoldDB" id="A0A074ZEE0"/>
<feature type="region of interest" description="Disordered" evidence="1">
    <location>
        <begin position="1"/>
        <end position="21"/>
    </location>
</feature>
<organism evidence="2 3">
    <name type="scientific">Opisthorchis viverrini</name>
    <name type="common">Southeast Asian liver fluke</name>
    <dbReference type="NCBI Taxonomy" id="6198"/>
    <lineage>
        <taxon>Eukaryota</taxon>
        <taxon>Metazoa</taxon>
        <taxon>Spiralia</taxon>
        <taxon>Lophotrochozoa</taxon>
        <taxon>Platyhelminthes</taxon>
        <taxon>Trematoda</taxon>
        <taxon>Digenea</taxon>
        <taxon>Opisthorchiida</taxon>
        <taxon>Opisthorchiata</taxon>
        <taxon>Opisthorchiidae</taxon>
        <taxon>Opisthorchis</taxon>
    </lineage>
</organism>
<sequence>MSLRNAGEALKSGQPLAKRLRNSNEERIGHLVRPEEEKMHVIAVSQSILGVLRGEESWTRPWMPLRLNIRLLLEPS</sequence>
<dbReference type="KEGG" id="ovi:T265_10117"/>
<name>A0A074ZEE0_OPIVI</name>
<dbReference type="Proteomes" id="UP000054324">
    <property type="component" value="Unassembled WGS sequence"/>
</dbReference>
<evidence type="ECO:0000256" key="1">
    <source>
        <dbReference type="SAM" id="MobiDB-lite"/>
    </source>
</evidence>
<keyword evidence="3" id="KW-1185">Reference proteome</keyword>
<dbReference type="GeneID" id="20324285"/>
<gene>
    <name evidence="2" type="ORF">T265_10117</name>
</gene>
<evidence type="ECO:0000313" key="3">
    <source>
        <dbReference type="Proteomes" id="UP000054324"/>
    </source>
</evidence>
<protein>
    <submittedName>
        <fullName evidence="2">Uncharacterized protein</fullName>
    </submittedName>
</protein>
<proteinExistence type="predicted"/>
<dbReference type="EMBL" id="KL596956">
    <property type="protein sequence ID" value="KER21580.1"/>
    <property type="molecule type" value="Genomic_DNA"/>
</dbReference>
<reference evidence="2 3" key="1">
    <citation type="submission" date="2013-11" db="EMBL/GenBank/DDBJ databases">
        <title>Opisthorchis viverrini - life in the bile duct.</title>
        <authorList>
            <person name="Young N.D."/>
            <person name="Nagarajan N."/>
            <person name="Lin S.J."/>
            <person name="Korhonen P.K."/>
            <person name="Jex A.R."/>
            <person name="Hall R.S."/>
            <person name="Safavi-Hemami H."/>
            <person name="Kaewkong W."/>
            <person name="Bertrand D."/>
            <person name="Gao S."/>
            <person name="Seet Q."/>
            <person name="Wongkham S."/>
            <person name="Teh B.T."/>
            <person name="Wongkham C."/>
            <person name="Intapan P.M."/>
            <person name="Maleewong W."/>
            <person name="Yang X."/>
            <person name="Hu M."/>
            <person name="Wang Z."/>
            <person name="Hofmann A."/>
            <person name="Sternberg P.W."/>
            <person name="Tan P."/>
            <person name="Wang J."/>
            <person name="Gasser R.B."/>
        </authorList>
    </citation>
    <scope>NUCLEOTIDE SEQUENCE [LARGE SCALE GENOMIC DNA]</scope>
</reference>
<dbReference type="RefSeq" id="XP_009174657.1">
    <property type="nucleotide sequence ID" value="XM_009176393.1"/>
</dbReference>
<accession>A0A074ZEE0</accession>
<dbReference type="CTD" id="20324285"/>
<evidence type="ECO:0000313" key="2">
    <source>
        <dbReference type="EMBL" id="KER21580.1"/>
    </source>
</evidence>